<feature type="domain" description="NlpC/P60" evidence="7">
    <location>
        <begin position="281"/>
        <end position="402"/>
    </location>
</feature>
<sequence length="434" mass="45308">MQVVGTTRTWLRGAAVCGALLASAALSLPAAQRAAARPYDPPVPSPSATQPAATEAAPPDPGAGGAAGASGPAEAVPTPTGTADPGSLPDLLNQLQSLYQQTETATEAYNKAKESADQQRVKARALDTQLAAQRSQVVAGRDQVGLMARQLYRSGGVSPYLSMLDGETPQDFFGVLHIAQRAVGHQQDVVNGLTAGEKRLAALNAQAQRALDAAQVAQNKQAAQKTQVETHLRQVEGLLAGLSGVQISELQALEKQGADKAQQEFMDSKALGPDAARRAPSTTGDRAIGYAFQQLGKPYVWGAEGPRSFDCSGLTSQAWSHAGVPIPRTAEEQWARLPHVPLSLLRPGDLVVYFPGATHVALYIGDGLVIQAPHTGTVVQVSPIAANPILGAVRPDLGSQPLADYTPRPVPQQAGHQQGDQPQADQSYGAVADR</sequence>
<dbReference type="Pfam" id="PF00877">
    <property type="entry name" value="NLPC_P60"/>
    <property type="match status" value="1"/>
</dbReference>
<evidence type="ECO:0000313" key="9">
    <source>
        <dbReference type="Proteomes" id="UP000184111"/>
    </source>
</evidence>
<dbReference type="PROSITE" id="PS51935">
    <property type="entry name" value="NLPC_P60"/>
    <property type="match status" value="1"/>
</dbReference>
<dbReference type="AlphaFoldDB" id="A0A1M6V952"/>
<evidence type="ECO:0000259" key="7">
    <source>
        <dbReference type="PROSITE" id="PS51935"/>
    </source>
</evidence>
<dbReference type="GO" id="GO:0008234">
    <property type="term" value="F:cysteine-type peptidase activity"/>
    <property type="evidence" value="ECO:0007669"/>
    <property type="project" value="UniProtKB-KW"/>
</dbReference>
<feature type="compositionally biased region" description="Low complexity" evidence="5">
    <location>
        <begin position="46"/>
        <end position="57"/>
    </location>
</feature>
<protein>
    <submittedName>
        <fullName evidence="8">NlpC/P60 family protein</fullName>
    </submittedName>
</protein>
<dbReference type="SUPFAM" id="SSF54001">
    <property type="entry name" value="Cysteine proteinases"/>
    <property type="match status" value="1"/>
</dbReference>
<keyword evidence="6" id="KW-0732">Signal</keyword>
<dbReference type="EMBL" id="FRBI01000001">
    <property type="protein sequence ID" value="SHK78020.1"/>
    <property type="molecule type" value="Genomic_DNA"/>
</dbReference>
<dbReference type="InterPro" id="IPR000064">
    <property type="entry name" value="NLP_P60_dom"/>
</dbReference>
<accession>A0A1M6V952</accession>
<evidence type="ECO:0000256" key="4">
    <source>
        <dbReference type="ARBA" id="ARBA00022807"/>
    </source>
</evidence>
<evidence type="ECO:0000256" key="3">
    <source>
        <dbReference type="ARBA" id="ARBA00022801"/>
    </source>
</evidence>
<evidence type="ECO:0000256" key="6">
    <source>
        <dbReference type="SAM" id="SignalP"/>
    </source>
</evidence>
<feature type="signal peptide" evidence="6">
    <location>
        <begin position="1"/>
        <end position="24"/>
    </location>
</feature>
<name>A0A1M6V952_9ACTN</name>
<evidence type="ECO:0000313" key="8">
    <source>
        <dbReference type="EMBL" id="SHK78020.1"/>
    </source>
</evidence>
<gene>
    <name evidence="8" type="ORF">SAMN05216499_101617</name>
</gene>
<dbReference type="InterPro" id="IPR006311">
    <property type="entry name" value="TAT_signal"/>
</dbReference>
<dbReference type="Gene3D" id="6.10.250.3150">
    <property type="match status" value="1"/>
</dbReference>
<dbReference type="PROSITE" id="PS51318">
    <property type="entry name" value="TAT"/>
    <property type="match status" value="1"/>
</dbReference>
<comment type="similarity">
    <text evidence="1">Belongs to the peptidase C40 family.</text>
</comment>
<keyword evidence="2" id="KW-0645">Protease</keyword>
<feature type="chain" id="PRO_5039566156" evidence="6">
    <location>
        <begin position="25"/>
        <end position="434"/>
    </location>
</feature>
<dbReference type="RefSeq" id="WP_079189422.1">
    <property type="nucleotide sequence ID" value="NZ_FRBI01000001.1"/>
</dbReference>
<evidence type="ECO:0000256" key="5">
    <source>
        <dbReference type="SAM" id="MobiDB-lite"/>
    </source>
</evidence>
<proteinExistence type="inferred from homology"/>
<evidence type="ECO:0000256" key="2">
    <source>
        <dbReference type="ARBA" id="ARBA00022670"/>
    </source>
</evidence>
<dbReference type="InterPro" id="IPR051794">
    <property type="entry name" value="PG_Endopeptidase_C40"/>
</dbReference>
<dbReference type="PANTHER" id="PTHR47359:SF3">
    <property type="entry name" value="NLP_P60 DOMAIN-CONTAINING PROTEIN-RELATED"/>
    <property type="match status" value="1"/>
</dbReference>
<dbReference type="STRING" id="310782.SAMN05216499_101617"/>
<organism evidence="8 9">
    <name type="scientific">Actinacidiphila paucisporea</name>
    <dbReference type="NCBI Taxonomy" id="310782"/>
    <lineage>
        <taxon>Bacteria</taxon>
        <taxon>Bacillati</taxon>
        <taxon>Actinomycetota</taxon>
        <taxon>Actinomycetes</taxon>
        <taxon>Kitasatosporales</taxon>
        <taxon>Streptomycetaceae</taxon>
        <taxon>Actinacidiphila</taxon>
    </lineage>
</organism>
<keyword evidence="3" id="KW-0378">Hydrolase</keyword>
<dbReference type="Proteomes" id="UP000184111">
    <property type="component" value="Unassembled WGS sequence"/>
</dbReference>
<dbReference type="InterPro" id="IPR038765">
    <property type="entry name" value="Papain-like_cys_pep_sf"/>
</dbReference>
<dbReference type="GO" id="GO:0006508">
    <property type="term" value="P:proteolysis"/>
    <property type="evidence" value="ECO:0007669"/>
    <property type="project" value="UniProtKB-KW"/>
</dbReference>
<evidence type="ECO:0000256" key="1">
    <source>
        <dbReference type="ARBA" id="ARBA00007074"/>
    </source>
</evidence>
<feature type="region of interest" description="Disordered" evidence="5">
    <location>
        <begin position="36"/>
        <end position="90"/>
    </location>
</feature>
<keyword evidence="9" id="KW-1185">Reference proteome</keyword>
<dbReference type="OrthoDB" id="5177647at2"/>
<reference evidence="8 9" key="1">
    <citation type="submission" date="2016-11" db="EMBL/GenBank/DDBJ databases">
        <authorList>
            <person name="Jaros S."/>
            <person name="Januszkiewicz K."/>
            <person name="Wedrychowicz H."/>
        </authorList>
    </citation>
    <scope>NUCLEOTIDE SEQUENCE [LARGE SCALE GENOMIC DNA]</scope>
    <source>
        <strain evidence="8 9">CGMCC 4.2025</strain>
    </source>
</reference>
<keyword evidence="4" id="KW-0788">Thiol protease</keyword>
<dbReference type="Gene3D" id="3.90.1720.10">
    <property type="entry name" value="endopeptidase domain like (from Nostoc punctiforme)"/>
    <property type="match status" value="1"/>
</dbReference>
<feature type="compositionally biased region" description="Low complexity" evidence="5">
    <location>
        <begin position="411"/>
        <end position="426"/>
    </location>
</feature>
<feature type="region of interest" description="Disordered" evidence="5">
    <location>
        <begin position="397"/>
        <end position="434"/>
    </location>
</feature>
<dbReference type="PANTHER" id="PTHR47359">
    <property type="entry name" value="PEPTIDOGLYCAN DL-ENDOPEPTIDASE CWLO"/>
    <property type="match status" value="1"/>
</dbReference>